<dbReference type="Proteomes" id="UP000291832">
    <property type="component" value="Unassembled WGS sequence"/>
</dbReference>
<dbReference type="AlphaFoldDB" id="A0A4Q7U736"/>
<feature type="transmembrane region" description="Helical" evidence="2">
    <location>
        <begin position="103"/>
        <end position="125"/>
    </location>
</feature>
<protein>
    <recommendedName>
        <fullName evidence="5">ATP synthase protein I</fullName>
    </recommendedName>
</protein>
<dbReference type="RefSeq" id="WP_241988938.1">
    <property type="nucleotide sequence ID" value="NZ_QYAG01000004.1"/>
</dbReference>
<comment type="caution">
    <text evidence="3">The sequence shown here is derived from an EMBL/GenBank/DDBJ whole genome shotgun (WGS) entry which is preliminary data.</text>
</comment>
<feature type="region of interest" description="Disordered" evidence="1">
    <location>
        <begin position="1"/>
        <end position="24"/>
    </location>
</feature>
<name>A0A4Q7U736_9MICO</name>
<sequence length="168" mass="17731">MTTPAQPEPLRASSTEKPAVQGSDPAYPMPASQPMLLRGVRWGAIATVTSMVVFAGIGFLVAESRGLLGGLIGAAIGGVLLLITVGSIAFANRFASSPMYLQVFFSIVLGAWIVKLIGFVVAALLLRDQPWLDPRMLFIALVATVLVSIVIDVIIVARARVPYVADTP</sequence>
<keyword evidence="2" id="KW-0472">Membrane</keyword>
<feature type="transmembrane region" description="Helical" evidence="2">
    <location>
        <begin position="68"/>
        <end position="91"/>
    </location>
</feature>
<evidence type="ECO:0000313" key="4">
    <source>
        <dbReference type="Proteomes" id="UP000291832"/>
    </source>
</evidence>
<gene>
    <name evidence="3" type="ORF">EV139_0407</name>
</gene>
<proteinExistence type="predicted"/>
<organism evidence="3 4">
    <name type="scientific">Leucobacter luti</name>
    <dbReference type="NCBI Taxonomy" id="340320"/>
    <lineage>
        <taxon>Bacteria</taxon>
        <taxon>Bacillati</taxon>
        <taxon>Actinomycetota</taxon>
        <taxon>Actinomycetes</taxon>
        <taxon>Micrococcales</taxon>
        <taxon>Microbacteriaceae</taxon>
        <taxon>Leucobacter</taxon>
    </lineage>
</organism>
<dbReference type="EMBL" id="SHKI01000002">
    <property type="protein sequence ID" value="RZT68680.1"/>
    <property type="molecule type" value="Genomic_DNA"/>
</dbReference>
<feature type="transmembrane region" description="Helical" evidence="2">
    <location>
        <begin position="42"/>
        <end position="62"/>
    </location>
</feature>
<evidence type="ECO:0000313" key="3">
    <source>
        <dbReference type="EMBL" id="RZT68680.1"/>
    </source>
</evidence>
<accession>A0A4Q7U736</accession>
<feature type="transmembrane region" description="Helical" evidence="2">
    <location>
        <begin position="137"/>
        <end position="157"/>
    </location>
</feature>
<keyword evidence="2" id="KW-1133">Transmembrane helix</keyword>
<keyword evidence="4" id="KW-1185">Reference proteome</keyword>
<evidence type="ECO:0000256" key="1">
    <source>
        <dbReference type="SAM" id="MobiDB-lite"/>
    </source>
</evidence>
<evidence type="ECO:0008006" key="5">
    <source>
        <dbReference type="Google" id="ProtNLM"/>
    </source>
</evidence>
<reference evidence="3 4" key="1">
    <citation type="journal article" date="2015" name="Stand. Genomic Sci.">
        <title>Genomic Encyclopedia of Bacterial and Archaeal Type Strains, Phase III: the genomes of soil and plant-associated and newly described type strains.</title>
        <authorList>
            <person name="Whitman W.B."/>
            <person name="Woyke T."/>
            <person name="Klenk H.P."/>
            <person name="Zhou Y."/>
            <person name="Lilburn T.G."/>
            <person name="Beck B.J."/>
            <person name="De Vos P."/>
            <person name="Vandamme P."/>
            <person name="Eisen J.A."/>
            <person name="Garrity G."/>
            <person name="Hugenholtz P."/>
            <person name="Kyrpides N.C."/>
        </authorList>
    </citation>
    <scope>NUCLEOTIDE SEQUENCE [LARGE SCALE GENOMIC DNA]</scope>
    <source>
        <strain evidence="3 4">RF6</strain>
    </source>
</reference>
<keyword evidence="2" id="KW-0812">Transmembrane</keyword>
<evidence type="ECO:0000256" key="2">
    <source>
        <dbReference type="SAM" id="Phobius"/>
    </source>
</evidence>